<accession>A0A2I2FH38</accession>
<dbReference type="RefSeq" id="XP_024673931.1">
    <property type="nucleotide sequence ID" value="XM_024820367.1"/>
</dbReference>
<feature type="region of interest" description="Disordered" evidence="8">
    <location>
        <begin position="123"/>
        <end position="151"/>
    </location>
</feature>
<keyword evidence="5" id="KW-0833">Ubl conjugation pathway</keyword>
<dbReference type="InterPro" id="IPR031127">
    <property type="entry name" value="E3_UB_ligase_RBR"/>
</dbReference>
<feature type="domain" description="RING-type" evidence="10">
    <location>
        <begin position="195"/>
        <end position="386"/>
    </location>
</feature>
<feature type="region of interest" description="Disordered" evidence="8">
    <location>
        <begin position="170"/>
        <end position="189"/>
    </location>
</feature>
<evidence type="ECO:0000256" key="6">
    <source>
        <dbReference type="ARBA" id="ARBA00022833"/>
    </source>
</evidence>
<dbReference type="GO" id="GO:0008270">
    <property type="term" value="F:zinc ion binding"/>
    <property type="evidence" value="ECO:0007669"/>
    <property type="project" value="UniProtKB-KW"/>
</dbReference>
<dbReference type="PANTHER" id="PTHR11685">
    <property type="entry name" value="RBR FAMILY RING FINGER AND IBR DOMAIN-CONTAINING"/>
    <property type="match status" value="1"/>
</dbReference>
<dbReference type="EMBL" id="KZ559127">
    <property type="protein sequence ID" value="PLB39919.1"/>
    <property type="molecule type" value="Genomic_DNA"/>
</dbReference>
<evidence type="ECO:0000256" key="4">
    <source>
        <dbReference type="ARBA" id="ARBA00022771"/>
    </source>
</evidence>
<dbReference type="STRING" id="41067.A0A2I2FH38"/>
<dbReference type="Pfam" id="PF26200">
    <property type="entry name" value="Rcat_RNF216"/>
    <property type="match status" value="1"/>
</dbReference>
<sequence length="440" mass="49147">MEAPTTGQVDPSPYAHSQVRGIVGSIAKSHIMHCNPDTEIVHGRLLKDIIAPENRQKGKQVDRTASDMELTVSPVMDDVLRTGISSPDRTLAISNAMDTDGKILAPICHNEDVTEQDRLYATKLDDGDDDDDDVARDAPVPTPKESNFDNPVADDSLFVVLGDLTDRLDLTQKSNAGEGPSPRPSSQQAPAMVTECVSCIEQFETSGMLLSACGHSFCLDCTRQMVLRTIKHEELYPPRCCGHIIPPGTALRVLNYEELCGFSDRALEYMAKDLIYCAVPTCSKFIPPFAIDDDHGTCPACQQKTHLPCRSLKHPGVDCPTDKNLQRVLAMANSSKWQRCFHCHTMVELQQGCNHIQCRCGWDFCYVCGQVWGTCFCDLRTTERRIERAIIWLRRRWWRRWPLGGLRTSTSALVVKCWRICSTTKMSDVSITGTHGEFRV</sequence>
<organism evidence="11 12">
    <name type="scientific">Aspergillus candidus</name>
    <dbReference type="NCBI Taxonomy" id="41067"/>
    <lineage>
        <taxon>Eukaryota</taxon>
        <taxon>Fungi</taxon>
        <taxon>Dikarya</taxon>
        <taxon>Ascomycota</taxon>
        <taxon>Pezizomycotina</taxon>
        <taxon>Eurotiomycetes</taxon>
        <taxon>Eurotiomycetidae</taxon>
        <taxon>Eurotiales</taxon>
        <taxon>Aspergillaceae</taxon>
        <taxon>Aspergillus</taxon>
        <taxon>Aspergillus subgen. Circumdati</taxon>
    </lineage>
</organism>
<evidence type="ECO:0000256" key="1">
    <source>
        <dbReference type="ARBA" id="ARBA00022679"/>
    </source>
</evidence>
<dbReference type="GO" id="GO:0016567">
    <property type="term" value="P:protein ubiquitination"/>
    <property type="evidence" value="ECO:0007669"/>
    <property type="project" value="InterPro"/>
</dbReference>
<evidence type="ECO:0000256" key="5">
    <source>
        <dbReference type="ARBA" id="ARBA00022786"/>
    </source>
</evidence>
<evidence type="ECO:0000256" key="7">
    <source>
        <dbReference type="PROSITE-ProRule" id="PRU00175"/>
    </source>
</evidence>
<dbReference type="Proteomes" id="UP000234585">
    <property type="component" value="Unassembled WGS sequence"/>
</dbReference>
<dbReference type="GO" id="GO:0004842">
    <property type="term" value="F:ubiquitin-protein transferase activity"/>
    <property type="evidence" value="ECO:0007669"/>
    <property type="project" value="InterPro"/>
</dbReference>
<dbReference type="GeneID" id="36527527"/>
<evidence type="ECO:0000259" key="10">
    <source>
        <dbReference type="PROSITE" id="PS51873"/>
    </source>
</evidence>
<evidence type="ECO:0000313" key="12">
    <source>
        <dbReference type="Proteomes" id="UP000234585"/>
    </source>
</evidence>
<dbReference type="Gene3D" id="1.20.120.1750">
    <property type="match status" value="1"/>
</dbReference>
<protein>
    <recommendedName>
        <fullName evidence="13">RING-type domain-containing protein</fullName>
    </recommendedName>
</protein>
<evidence type="ECO:0008006" key="13">
    <source>
        <dbReference type="Google" id="ProtNLM"/>
    </source>
</evidence>
<feature type="domain" description="RING-type" evidence="9">
    <location>
        <begin position="196"/>
        <end position="240"/>
    </location>
</feature>
<evidence type="ECO:0000313" key="11">
    <source>
        <dbReference type="EMBL" id="PLB39919.1"/>
    </source>
</evidence>
<gene>
    <name evidence="11" type="ORF">BDW47DRAFT_9721</name>
</gene>
<evidence type="ECO:0000256" key="2">
    <source>
        <dbReference type="ARBA" id="ARBA00022723"/>
    </source>
</evidence>
<dbReference type="InterPro" id="IPR044066">
    <property type="entry name" value="TRIAD_supradom"/>
</dbReference>
<dbReference type="CDD" id="cd20335">
    <property type="entry name" value="BRcat_RBR"/>
    <property type="match status" value="1"/>
</dbReference>
<evidence type="ECO:0000256" key="3">
    <source>
        <dbReference type="ARBA" id="ARBA00022737"/>
    </source>
</evidence>
<dbReference type="PROSITE" id="PS51873">
    <property type="entry name" value="TRIAD"/>
    <property type="match status" value="1"/>
</dbReference>
<keyword evidence="12" id="KW-1185">Reference proteome</keyword>
<evidence type="ECO:0000256" key="8">
    <source>
        <dbReference type="SAM" id="MobiDB-lite"/>
    </source>
</evidence>
<keyword evidence="6" id="KW-0862">Zinc</keyword>
<keyword evidence="4 7" id="KW-0863">Zinc-finger</keyword>
<dbReference type="CDD" id="cd22584">
    <property type="entry name" value="Rcat_RBR_unk"/>
    <property type="match status" value="1"/>
</dbReference>
<keyword evidence="1" id="KW-0808">Transferase</keyword>
<proteinExistence type="predicted"/>
<dbReference type="AlphaFoldDB" id="A0A2I2FH38"/>
<dbReference type="OrthoDB" id="10009520at2759"/>
<name>A0A2I2FH38_ASPCN</name>
<reference evidence="11 12" key="1">
    <citation type="submission" date="2017-12" db="EMBL/GenBank/DDBJ databases">
        <authorList>
            <consortium name="DOE Joint Genome Institute"/>
            <person name="Haridas S."/>
            <person name="Kjaerbolling I."/>
            <person name="Vesth T.C."/>
            <person name="Frisvad J.C."/>
            <person name="Nybo J.L."/>
            <person name="Theobald S."/>
            <person name="Kuo A."/>
            <person name="Bowyer P."/>
            <person name="Matsuda Y."/>
            <person name="Mondo S."/>
            <person name="Lyhne E.K."/>
            <person name="Kogle M.E."/>
            <person name="Clum A."/>
            <person name="Lipzen A."/>
            <person name="Salamov A."/>
            <person name="Ngan C.Y."/>
            <person name="Daum C."/>
            <person name="Chiniquy J."/>
            <person name="Barry K."/>
            <person name="LaButti K."/>
            <person name="Simmons B.A."/>
            <person name="Magnuson J.K."/>
            <person name="Mortensen U.H."/>
            <person name="Larsen T.O."/>
            <person name="Grigoriev I.V."/>
            <person name="Baker S.E."/>
            <person name="Andersen M.R."/>
            <person name="Nordberg H.P."/>
            <person name="Cantor M.N."/>
            <person name="Hua S.X."/>
        </authorList>
    </citation>
    <scope>NUCLEOTIDE SEQUENCE [LARGE SCALE GENOMIC DNA]</scope>
    <source>
        <strain evidence="11 12">CBS 102.13</strain>
    </source>
</reference>
<keyword evidence="2" id="KW-0479">Metal-binding</keyword>
<dbReference type="PROSITE" id="PS50089">
    <property type="entry name" value="ZF_RING_2"/>
    <property type="match status" value="1"/>
</dbReference>
<dbReference type="InterPro" id="IPR001841">
    <property type="entry name" value="Znf_RING"/>
</dbReference>
<keyword evidence="3" id="KW-0677">Repeat</keyword>
<dbReference type="SUPFAM" id="SSF57850">
    <property type="entry name" value="RING/U-box"/>
    <property type="match status" value="2"/>
</dbReference>
<evidence type="ECO:0000259" key="9">
    <source>
        <dbReference type="PROSITE" id="PS50089"/>
    </source>
</evidence>